<dbReference type="GO" id="GO:0046872">
    <property type="term" value="F:metal ion binding"/>
    <property type="evidence" value="ECO:0007669"/>
    <property type="project" value="UniProtKB-KW"/>
</dbReference>
<proteinExistence type="predicted"/>
<dbReference type="PANTHER" id="PTHR33542">
    <property type="entry name" value="SIROHYDROCHLORIN FERROCHELATASE, CHLOROPLASTIC"/>
    <property type="match status" value="1"/>
</dbReference>
<dbReference type="AlphaFoldDB" id="A0A220U1Z9"/>
<dbReference type="OrthoDB" id="9797895at2"/>
<organism evidence="3 4">
    <name type="scientific">Virgibacillus phasianinus</name>
    <dbReference type="NCBI Taxonomy" id="2017483"/>
    <lineage>
        <taxon>Bacteria</taxon>
        <taxon>Bacillati</taxon>
        <taxon>Bacillota</taxon>
        <taxon>Bacilli</taxon>
        <taxon>Bacillales</taxon>
        <taxon>Bacillaceae</taxon>
        <taxon>Virgibacillus</taxon>
    </lineage>
</organism>
<dbReference type="GO" id="GO:0016829">
    <property type="term" value="F:lyase activity"/>
    <property type="evidence" value="ECO:0007669"/>
    <property type="project" value="UniProtKB-KW"/>
</dbReference>
<evidence type="ECO:0000313" key="4">
    <source>
        <dbReference type="Proteomes" id="UP000198312"/>
    </source>
</evidence>
<dbReference type="CDD" id="cd03414">
    <property type="entry name" value="CbiX_SirB_C"/>
    <property type="match status" value="1"/>
</dbReference>
<keyword evidence="4" id="KW-1185">Reference proteome</keyword>
<dbReference type="CDD" id="cd03416">
    <property type="entry name" value="CbiX_SirB_N"/>
    <property type="match status" value="1"/>
</dbReference>
<dbReference type="Proteomes" id="UP000198312">
    <property type="component" value="Chromosome"/>
</dbReference>
<dbReference type="InterPro" id="IPR002762">
    <property type="entry name" value="CbiX-like"/>
</dbReference>
<evidence type="ECO:0000256" key="2">
    <source>
        <dbReference type="ARBA" id="ARBA00023239"/>
    </source>
</evidence>
<name>A0A220U1Z9_9BACI</name>
<dbReference type="InterPro" id="IPR050963">
    <property type="entry name" value="Sirohydro_Cobaltochel/CbiX"/>
</dbReference>
<sequence length="252" mass="28220">MQGILYVSHGSRIPAATTEAISCITSVQERVDVPLQEICFLELTDPTVEQGIDTLVSRGASRIAIVPVLLLSAGHYFNDIPEEVNRAKAKHSHIAFTYGEPLGMQDRFIDVLAERIKETKVPPKPDAKLLLVGRGSRNPQTRKVIENIGQKLRERTNFSSVDVCFLAACNPPFEQTLQSTLKEECSQVFIVPYLWFTGVLVNFIKAKVTEASKLNKEIVLCTQLGNHPTMRAALKERVYESFDEKGSFTQWQ</sequence>
<evidence type="ECO:0000256" key="1">
    <source>
        <dbReference type="ARBA" id="ARBA00022723"/>
    </source>
</evidence>
<protein>
    <submittedName>
        <fullName evidence="3">Sirohydrochlorin chelatase</fullName>
    </submittedName>
</protein>
<dbReference type="Gene3D" id="3.40.50.1400">
    <property type="match status" value="2"/>
</dbReference>
<dbReference type="RefSeq" id="WP_089061438.1">
    <property type="nucleotide sequence ID" value="NZ_CP022315.1"/>
</dbReference>
<dbReference type="PANTHER" id="PTHR33542:SF3">
    <property type="entry name" value="SIROHYDROCHLORIN FERROCHELATASE, CHLOROPLASTIC"/>
    <property type="match status" value="1"/>
</dbReference>
<dbReference type="Pfam" id="PF01903">
    <property type="entry name" value="CbiX"/>
    <property type="match status" value="2"/>
</dbReference>
<reference evidence="3 4" key="1">
    <citation type="submission" date="2017-07" db="EMBL/GenBank/DDBJ databases">
        <title>Virgibacillus sp. LM2416.</title>
        <authorList>
            <person name="Tak E.J."/>
            <person name="Bae J.-W."/>
        </authorList>
    </citation>
    <scope>NUCLEOTIDE SEQUENCE [LARGE SCALE GENOMIC DNA]</scope>
    <source>
        <strain evidence="3 4">LM2416</strain>
    </source>
</reference>
<keyword evidence="1" id="KW-0479">Metal-binding</keyword>
<dbReference type="KEGG" id="vil:CFK37_08385"/>
<dbReference type="SUPFAM" id="SSF53800">
    <property type="entry name" value="Chelatase"/>
    <property type="match status" value="1"/>
</dbReference>
<dbReference type="EMBL" id="CP022315">
    <property type="protein sequence ID" value="ASK62178.1"/>
    <property type="molecule type" value="Genomic_DNA"/>
</dbReference>
<evidence type="ECO:0000313" key="3">
    <source>
        <dbReference type="EMBL" id="ASK62178.1"/>
    </source>
</evidence>
<accession>A0A220U1Z9</accession>
<gene>
    <name evidence="3" type="ORF">CFK37_08385</name>
</gene>
<keyword evidence="2" id="KW-0456">Lyase</keyword>